<evidence type="ECO:0000313" key="4">
    <source>
        <dbReference type="EMBL" id="QOL20146.1"/>
    </source>
</evidence>
<dbReference type="Proteomes" id="UP000594001">
    <property type="component" value="Chromosome"/>
</dbReference>
<evidence type="ECO:0000256" key="1">
    <source>
        <dbReference type="ARBA" id="ARBA00008571"/>
    </source>
</evidence>
<gene>
    <name evidence="4" type="ORF">CPBP_00927</name>
</gene>
<dbReference type="Gene3D" id="1.10.150.250">
    <property type="entry name" value="Flavinator of succinate dehydrogenase"/>
    <property type="match status" value="1"/>
</dbReference>
<accession>A0A7L9RUB8</accession>
<evidence type="ECO:0000313" key="5">
    <source>
        <dbReference type="Proteomes" id="UP000594001"/>
    </source>
</evidence>
<dbReference type="RefSeq" id="WP_350331700.1">
    <property type="nucleotide sequence ID" value="NZ_CP054719.1"/>
</dbReference>
<dbReference type="SUPFAM" id="SSF109910">
    <property type="entry name" value="YgfY-like"/>
    <property type="match status" value="1"/>
</dbReference>
<protein>
    <recommendedName>
        <fullName evidence="2">FAD assembly factor SdhE</fullName>
    </recommendedName>
</protein>
<reference evidence="4 5" key="1">
    <citation type="submission" date="2020-06" db="EMBL/GenBank/DDBJ databases">
        <title>The endosymbiont of the kinetoplastid Bodo saltans is a Paracaedibacter-like alpha-proteobacterium possessing a putative toxin-antitoxin system.</title>
        <authorList>
            <person name="Midha S."/>
            <person name="Rigden D.J."/>
            <person name="Siozios S."/>
            <person name="Hurst G.D.D."/>
            <person name="Jackson A.P."/>
        </authorList>
    </citation>
    <scope>NUCLEOTIDE SEQUENCE [LARGE SCALE GENOMIC DNA]</scope>
    <source>
        <strain evidence="4">Lake Konstanz</strain>
    </source>
</reference>
<comment type="similarity">
    <text evidence="1">Belongs to the SdhE FAD assembly factor family.</text>
</comment>
<dbReference type="InterPro" id="IPR005631">
    <property type="entry name" value="SDH"/>
</dbReference>
<evidence type="ECO:0000256" key="3">
    <source>
        <dbReference type="ARBA" id="ARBA00023186"/>
    </source>
</evidence>
<dbReference type="AlphaFoldDB" id="A0A7L9RUB8"/>
<sequence length="77" mass="9174">MLTNSLKKLTYRLHYRGIKELDIFFGRVADQLSELSSDELAILEQLIDESEDKIYRWVLGFEEKPTHYKKIIEKLLT</sequence>
<proteinExistence type="inferred from homology"/>
<dbReference type="KEGG" id="pbal:CPBP_00927"/>
<name>A0A7L9RUB8_9PROT</name>
<organism evidence="4 5">
    <name type="scientific">Candidatus Bodocaedibacter vickermanii</name>
    <dbReference type="NCBI Taxonomy" id="2741701"/>
    <lineage>
        <taxon>Bacteria</taxon>
        <taxon>Pseudomonadati</taxon>
        <taxon>Pseudomonadota</taxon>
        <taxon>Alphaproteobacteria</taxon>
        <taxon>Holosporales</taxon>
        <taxon>Candidatus Paracaedibacteraceae</taxon>
        <taxon>Candidatus Bodocaedibacter</taxon>
    </lineage>
</organism>
<dbReference type="Pfam" id="PF03937">
    <property type="entry name" value="Sdh5"/>
    <property type="match status" value="1"/>
</dbReference>
<dbReference type="InterPro" id="IPR036714">
    <property type="entry name" value="SDH_sf"/>
</dbReference>
<keyword evidence="3" id="KW-0143">Chaperone</keyword>
<evidence type="ECO:0000256" key="2">
    <source>
        <dbReference type="ARBA" id="ARBA00019418"/>
    </source>
</evidence>
<dbReference type="EMBL" id="CP054719">
    <property type="protein sequence ID" value="QOL20146.1"/>
    <property type="molecule type" value="Genomic_DNA"/>
</dbReference>
<keyword evidence="5" id="KW-1185">Reference proteome</keyword>